<dbReference type="OrthoDB" id="9775296at2"/>
<reference evidence="6" key="1">
    <citation type="journal article" date="2019" name="Microbiol. Immunol.">
        <title>Molecular and phenotypic characterization of Leptospira johnsonii sp. nov., Leptospira ellinghausenii sp. nov. and Leptospira ryugenii sp. nov. isolated from soil and water in Japan.</title>
        <authorList>
            <person name="Masuzawa T."/>
            <person name="Saito M."/>
            <person name="Nakao R."/>
            <person name="Nikaido Y."/>
            <person name="Matsumoto M."/>
            <person name="Ogawa M."/>
            <person name="Yokoyama M."/>
            <person name="Hidaka Y."/>
            <person name="Tomita J."/>
            <person name="Sakakibara K."/>
            <person name="Suzuki K."/>
            <person name="Yasuda S."/>
            <person name="Sato H."/>
            <person name="Yamaguchi M."/>
            <person name="Yoshida S.I."/>
            <person name="Koizumi N."/>
            <person name="Kawamura Y."/>
        </authorList>
    </citation>
    <scope>NUCLEOTIDE SEQUENCE [LARGE SCALE GENOMIC DNA]</scope>
    <source>
        <strain evidence="6">E18</strain>
    </source>
</reference>
<dbReference type="InterPro" id="IPR002347">
    <property type="entry name" value="SDR_fam"/>
</dbReference>
<dbReference type="GO" id="GO:0016491">
    <property type="term" value="F:oxidoreductase activity"/>
    <property type="evidence" value="ECO:0007669"/>
    <property type="project" value="UniProtKB-KW"/>
</dbReference>
<sequence length="269" mass="29641">MKKEFWNDTVVVITGASSGIGKALLEELAIFPCQLVLLARRAGDIPEPTAKHKDTILHRVTCDLSDPSSVQDAIDWISKRIERVDVLFNNAGITAHGRFDSLSMEVYRKTFATNFFGPVQFIKGLLPLVTIAKGNIVTTSTVSALYGVPGRAAYSASKSALHAALESLRIESLDLGIGVSLVCVPYTDTALRTSGLDSFGNLLTEAPAKGKRKSAKEVAHVLMEVAKDKEARLVTFNLSGKFLEWMRFFSPKFLEKILYKKLYDDFKTH</sequence>
<evidence type="ECO:0000256" key="2">
    <source>
        <dbReference type="ARBA" id="ARBA00023002"/>
    </source>
</evidence>
<dbReference type="Gene3D" id="3.40.50.720">
    <property type="entry name" value="NAD(P)-binding Rossmann-like Domain"/>
    <property type="match status" value="1"/>
</dbReference>
<evidence type="ECO:0000256" key="3">
    <source>
        <dbReference type="RuleBase" id="RU000363"/>
    </source>
</evidence>
<feature type="domain" description="Ketoreductase" evidence="4">
    <location>
        <begin position="9"/>
        <end position="187"/>
    </location>
</feature>
<evidence type="ECO:0000256" key="1">
    <source>
        <dbReference type="ARBA" id="ARBA00006484"/>
    </source>
</evidence>
<comment type="similarity">
    <text evidence="1 3">Belongs to the short-chain dehydrogenases/reductases (SDR) family.</text>
</comment>
<dbReference type="InterPro" id="IPR057326">
    <property type="entry name" value="KR_dom"/>
</dbReference>
<dbReference type="PANTHER" id="PTHR44196">
    <property type="entry name" value="DEHYDROGENASE/REDUCTASE SDR FAMILY MEMBER 7B"/>
    <property type="match status" value="1"/>
</dbReference>
<dbReference type="EMBL" id="BFAZ01000010">
    <property type="protein sequence ID" value="GBF44059.1"/>
    <property type="molecule type" value="Genomic_DNA"/>
</dbReference>
<evidence type="ECO:0000313" key="6">
    <source>
        <dbReference type="Proteomes" id="UP000245206"/>
    </source>
</evidence>
<dbReference type="AlphaFoldDB" id="A0A2P2DHJ0"/>
<dbReference type="PRINTS" id="PR00081">
    <property type="entry name" value="GDHRDH"/>
</dbReference>
<evidence type="ECO:0000313" key="5">
    <source>
        <dbReference type="EMBL" id="GBF44059.1"/>
    </source>
</evidence>
<proteinExistence type="inferred from homology"/>
<dbReference type="SMART" id="SM00822">
    <property type="entry name" value="PKS_KR"/>
    <property type="match status" value="1"/>
</dbReference>
<accession>A0A2P2DHJ0</accession>
<organism evidence="5 6">
    <name type="scientific">Leptospira ellinghausenii</name>
    <dbReference type="NCBI Taxonomy" id="1917822"/>
    <lineage>
        <taxon>Bacteria</taxon>
        <taxon>Pseudomonadati</taxon>
        <taxon>Spirochaetota</taxon>
        <taxon>Spirochaetia</taxon>
        <taxon>Leptospirales</taxon>
        <taxon>Leptospiraceae</taxon>
        <taxon>Leptospira</taxon>
    </lineage>
</organism>
<keyword evidence="6" id="KW-1185">Reference proteome</keyword>
<name>A0A2P2DHJ0_9LEPT</name>
<dbReference type="SUPFAM" id="SSF51735">
    <property type="entry name" value="NAD(P)-binding Rossmann-fold domains"/>
    <property type="match status" value="1"/>
</dbReference>
<dbReference type="InterPro" id="IPR036291">
    <property type="entry name" value="NAD(P)-bd_dom_sf"/>
</dbReference>
<dbReference type="PRINTS" id="PR00080">
    <property type="entry name" value="SDRFAMILY"/>
</dbReference>
<dbReference type="PANTHER" id="PTHR44196:SF1">
    <property type="entry name" value="DEHYDROGENASE_REDUCTASE SDR FAMILY MEMBER 7B"/>
    <property type="match status" value="1"/>
</dbReference>
<dbReference type="GO" id="GO:0016020">
    <property type="term" value="C:membrane"/>
    <property type="evidence" value="ECO:0007669"/>
    <property type="project" value="TreeGrafter"/>
</dbReference>
<evidence type="ECO:0000259" key="4">
    <source>
        <dbReference type="SMART" id="SM00822"/>
    </source>
</evidence>
<dbReference type="Pfam" id="PF00106">
    <property type="entry name" value="adh_short"/>
    <property type="match status" value="1"/>
</dbReference>
<dbReference type="RefSeq" id="WP_108961052.1">
    <property type="nucleotide sequence ID" value="NZ_BFAZ01000010.1"/>
</dbReference>
<protein>
    <submittedName>
        <fullName evidence="5">3-oxoacyl-[acyl-carrier protein] reductase</fullName>
    </submittedName>
</protein>
<comment type="caution">
    <text evidence="5">The sequence shown here is derived from an EMBL/GenBank/DDBJ whole genome shotgun (WGS) entry which is preliminary data.</text>
</comment>
<gene>
    <name evidence="5" type="ORF">LPTSP2_33620</name>
</gene>
<dbReference type="Proteomes" id="UP000245206">
    <property type="component" value="Unassembled WGS sequence"/>
</dbReference>
<keyword evidence="2" id="KW-0560">Oxidoreductase</keyword>